<dbReference type="Pfam" id="PF17829">
    <property type="entry name" value="GH115_C"/>
    <property type="match status" value="1"/>
</dbReference>
<dbReference type="GO" id="GO:0016787">
    <property type="term" value="F:hydrolase activity"/>
    <property type="evidence" value="ECO:0007669"/>
    <property type="project" value="UniProtKB-KW"/>
</dbReference>
<dbReference type="InterPro" id="IPR029018">
    <property type="entry name" value="Hex-like_dom2"/>
</dbReference>
<dbReference type="Proteomes" id="UP001056012">
    <property type="component" value="Chromosome 1"/>
</dbReference>
<keyword evidence="4" id="KW-1185">Reference proteome</keyword>
<dbReference type="VEuPathDB" id="FungiDB:yc1106_00034"/>
<keyword evidence="1" id="KW-0378">Hydrolase</keyword>
<sequence length="965" mass="109363">MQQTGFVAHEPATGSISLVNAPIIVDCEDFEGIHIAAAALARDIARVTGGEAPPVTSEKSSSPCVIIVGSIQKSKLIHELASRRSIDVTMIEGKWETWCTGLVHAPWDGCANALVIFGSDKRGTIFGIYSMSEEIGVSPWYWWADVPVKRSSSIYALDVKTVQGPPSVKYRGIFINDEAPALSAWVHEKYGPKYNSEFYKHVFELLLRLRANFLWPAMWFGYPHPGNSFFMDDPLNQELADTYGIVVSTSHHEPMQRAMNEWFDEPYNQPERSWNWTKNKEKITKYFIEGAQRASKFESMITIGMRGDGDREMEVENPQAVLEDVLASQRRIIGDVYGEEDGVPQLIALYKEVQEYYDNGLEVPEDVTLLFADDNFGTIRRLPTEAERKRRGGSGIYYHLEYVGEPRSYKWLNSNSLAKVWQQLDQAHRCGADRIWVFNVGDIKPLETPLSFVMSLAWDMNKIGLGDLPSFLEPFMARTFGSELAVPSANILLLYDKMVALRKHEHVEPETYSLVNYSEANRILSSWQVLLHDAELLYVRLPPEVKPAFFQLIVHPIKASHIYMSLQVFRGKNALYAKQRRNTANYFFDQSISMFKADFQLSQEYHKLLNGKWNHIMRQPHLGFRNTWHAPSRDMISGLCLVQTSQESNPIVGNVGVAVEGTEGVRPGLCNEESDRTHPSRRDLVPGVTLLPMEPYGPDSRSFELYLRGPTALTWEITSPVEWMTVDARGTLDPAIEDQDALVKVVVDWKVVPQDFDDEVLLVLQSNLGDYEHIHVPVKHRIIQRGFVGHVEADRVVSIPATRFVNEDPINHWIHPYLGRENGGAVSFRMQRGSASKGCELTYPFYTFTSAANASLHLYFTFTLDANLTSPMFYGISLDGKDVEVHRLVEQPQKAGELPPRWLESVMDCVWIRKHQVNLSEVGEHTLKILLQDENIALEKVVIDLGGVRESYLGPPESFYAARAC</sequence>
<dbReference type="Gene3D" id="3.30.379.10">
    <property type="entry name" value="Chitobiase/beta-hexosaminidase domain 2-like"/>
    <property type="match status" value="1"/>
</dbReference>
<dbReference type="Gene3D" id="3.20.20.520">
    <property type="entry name" value="Glycosyl hydrolase family 115"/>
    <property type="match status" value="1"/>
</dbReference>
<dbReference type="InterPro" id="IPR042301">
    <property type="entry name" value="GH115_sf"/>
</dbReference>
<reference evidence="3" key="1">
    <citation type="submission" date="2021-12" db="EMBL/GenBank/DDBJ databases">
        <title>Curvularia clavata genome.</title>
        <authorList>
            <person name="Cao Y."/>
        </authorList>
    </citation>
    <scope>NUCLEOTIDE SEQUENCE</scope>
    <source>
        <strain evidence="3">Yc1106</strain>
    </source>
</reference>
<dbReference type="PANTHER" id="PTHR37842">
    <property type="match status" value="1"/>
</dbReference>
<evidence type="ECO:0000313" key="3">
    <source>
        <dbReference type="EMBL" id="USP72760.1"/>
    </source>
</evidence>
<accession>A0A9Q9DN86</accession>
<protein>
    <recommendedName>
        <fullName evidence="2">Gylcosyl hydrolase 115 C-terminal domain-containing protein</fullName>
    </recommendedName>
</protein>
<dbReference type="Gene3D" id="2.60.120.1620">
    <property type="match status" value="1"/>
</dbReference>
<dbReference type="PANTHER" id="PTHR37842:SF2">
    <property type="entry name" value="GYLCOSYL HYDROLASE 115 C-TERMINAL DOMAIN-CONTAINING PROTEIN"/>
    <property type="match status" value="1"/>
</dbReference>
<proteinExistence type="predicted"/>
<dbReference type="AlphaFoldDB" id="A0A9Q9DN86"/>
<dbReference type="InterPro" id="IPR041437">
    <property type="entry name" value="GH115_C"/>
</dbReference>
<dbReference type="OrthoDB" id="4849794at2759"/>
<dbReference type="InterPro" id="IPR031924">
    <property type="entry name" value="GH115"/>
</dbReference>
<organism evidence="3 4">
    <name type="scientific">Curvularia clavata</name>
    <dbReference type="NCBI Taxonomy" id="95742"/>
    <lineage>
        <taxon>Eukaryota</taxon>
        <taxon>Fungi</taxon>
        <taxon>Dikarya</taxon>
        <taxon>Ascomycota</taxon>
        <taxon>Pezizomycotina</taxon>
        <taxon>Dothideomycetes</taxon>
        <taxon>Pleosporomycetidae</taxon>
        <taxon>Pleosporales</taxon>
        <taxon>Pleosporineae</taxon>
        <taxon>Pleosporaceae</taxon>
        <taxon>Curvularia</taxon>
    </lineage>
</organism>
<evidence type="ECO:0000259" key="2">
    <source>
        <dbReference type="Pfam" id="PF17829"/>
    </source>
</evidence>
<feature type="domain" description="Gylcosyl hydrolase 115 C-terminal" evidence="2">
    <location>
        <begin position="789"/>
        <end position="957"/>
    </location>
</feature>
<evidence type="ECO:0000256" key="1">
    <source>
        <dbReference type="ARBA" id="ARBA00022801"/>
    </source>
</evidence>
<dbReference type="Gene3D" id="1.20.58.2150">
    <property type="match status" value="1"/>
</dbReference>
<name>A0A9Q9DN86_CURCL</name>
<dbReference type="Pfam" id="PF15979">
    <property type="entry name" value="Glyco_hydro_115"/>
    <property type="match status" value="1"/>
</dbReference>
<evidence type="ECO:0000313" key="4">
    <source>
        <dbReference type="Proteomes" id="UP001056012"/>
    </source>
</evidence>
<dbReference type="EMBL" id="CP089274">
    <property type="protein sequence ID" value="USP72760.1"/>
    <property type="molecule type" value="Genomic_DNA"/>
</dbReference>
<gene>
    <name evidence="3" type="ORF">yc1106_00034</name>
</gene>